<feature type="compositionally biased region" description="Basic and acidic residues" evidence="1">
    <location>
        <begin position="70"/>
        <end position="83"/>
    </location>
</feature>
<dbReference type="SUPFAM" id="SSF47986">
    <property type="entry name" value="DEATH domain"/>
    <property type="match status" value="1"/>
</dbReference>
<sequence>RRTTSKSKTDLGSDGAFCGVEGSKEWKHNEKKHHIQSIQQEESLTKDLSKIKATNLRIVPESDASYKTQSLDRLHNRTLDETVSKSASSTPAKQQLLGSKSKSSTSTPTKKLQINSKLHMLSNIPVPIGHDPPAKRHSYHRPPSMSDPSETIVPSAVEKVSGTANSDSLNGRSLLPNESEETTLASSTTPLLSCSSDQRLASLNGATSNIQASSFTQCDEHSQLAAPPVYSKTKPSIVSATNSHWEDFANTAKGHNLVGISSHSETSKDPLSTTTVENTNKPTERKTDSSCHLPVKPRLHRSTEHLLADTKLTAFNSAENVPFFDKSESSSSRTFQESAKSEKAGGDNISPLKKNHGLAKTGIIRRGSDRTDMYRRCSDRAVLSINQNDPSVEDLKKATSLKELCQSMASLLNIDNVRAAEMITTSLSQRQDLVEGLDADAILDYLSHHGVLDPGILVGLDDKATVTQRNSAILRHVEEHGNTAVALFINALRQSGQLHLASSLDTEQRIKPVTGNGYFGKDRHKGELTIRIEIESLKIVAPREPCSDKIVDTSLLGSPGRQTPDGVMVRDAADEEDYVKPRSCWCFCSPTKVK</sequence>
<dbReference type="Pfam" id="PF00619">
    <property type="entry name" value="CARD"/>
    <property type="match status" value="1"/>
</dbReference>
<evidence type="ECO:0000313" key="3">
    <source>
        <dbReference type="EMBL" id="CEK69095.1"/>
    </source>
</evidence>
<evidence type="ECO:0000259" key="2">
    <source>
        <dbReference type="PROSITE" id="PS50209"/>
    </source>
</evidence>
<organism evidence="3">
    <name type="scientific">Arion vulgaris</name>
    <dbReference type="NCBI Taxonomy" id="1028688"/>
    <lineage>
        <taxon>Eukaryota</taxon>
        <taxon>Metazoa</taxon>
        <taxon>Spiralia</taxon>
        <taxon>Lophotrochozoa</taxon>
        <taxon>Mollusca</taxon>
        <taxon>Gastropoda</taxon>
        <taxon>Heterobranchia</taxon>
        <taxon>Euthyneura</taxon>
        <taxon>Panpulmonata</taxon>
        <taxon>Eupulmonata</taxon>
        <taxon>Stylommatophora</taxon>
        <taxon>Helicina</taxon>
        <taxon>Arionoidea</taxon>
        <taxon>Arionidae</taxon>
        <taxon>Arion</taxon>
    </lineage>
</organism>
<evidence type="ECO:0000256" key="1">
    <source>
        <dbReference type="SAM" id="MobiDB-lite"/>
    </source>
</evidence>
<feature type="compositionally biased region" description="Polar residues" evidence="1">
    <location>
        <begin position="259"/>
        <end position="281"/>
    </location>
</feature>
<feature type="domain" description="CARD" evidence="2">
    <location>
        <begin position="428"/>
        <end position="507"/>
    </location>
</feature>
<feature type="compositionally biased region" description="Low complexity" evidence="1">
    <location>
        <begin position="93"/>
        <end position="113"/>
    </location>
</feature>
<dbReference type="EMBL" id="HACG01022230">
    <property type="protein sequence ID" value="CEK69095.1"/>
    <property type="molecule type" value="Transcribed_RNA"/>
</dbReference>
<feature type="region of interest" description="Disordered" evidence="1">
    <location>
        <begin position="259"/>
        <end position="294"/>
    </location>
</feature>
<dbReference type="AlphaFoldDB" id="A0A0B6ZN05"/>
<dbReference type="InterPro" id="IPR001315">
    <property type="entry name" value="CARD"/>
</dbReference>
<feature type="region of interest" description="Disordered" evidence="1">
    <location>
        <begin position="325"/>
        <end position="354"/>
    </location>
</feature>
<feature type="region of interest" description="Disordered" evidence="1">
    <location>
        <begin position="61"/>
        <end position="151"/>
    </location>
</feature>
<dbReference type="PROSITE" id="PS50209">
    <property type="entry name" value="CARD"/>
    <property type="match status" value="1"/>
</dbReference>
<protein>
    <recommendedName>
        <fullName evidence="2">CARD domain-containing protein</fullName>
    </recommendedName>
</protein>
<accession>A0A0B6ZN05</accession>
<gene>
    <name evidence="3" type="primary">ORF68881</name>
</gene>
<reference evidence="3" key="1">
    <citation type="submission" date="2014-12" db="EMBL/GenBank/DDBJ databases">
        <title>Insight into the proteome of Arion vulgaris.</title>
        <authorList>
            <person name="Aradska J."/>
            <person name="Bulat T."/>
            <person name="Smidak R."/>
            <person name="Sarate P."/>
            <person name="Gangsoo J."/>
            <person name="Sialana F."/>
            <person name="Bilban M."/>
            <person name="Lubec G."/>
        </authorList>
    </citation>
    <scope>NUCLEOTIDE SEQUENCE</scope>
    <source>
        <tissue evidence="3">Skin</tissue>
    </source>
</reference>
<dbReference type="Gene3D" id="1.10.533.10">
    <property type="entry name" value="Death Domain, Fas"/>
    <property type="match status" value="1"/>
</dbReference>
<dbReference type="InterPro" id="IPR011029">
    <property type="entry name" value="DEATH-like_dom_sf"/>
</dbReference>
<dbReference type="GO" id="GO:0042981">
    <property type="term" value="P:regulation of apoptotic process"/>
    <property type="evidence" value="ECO:0007669"/>
    <property type="project" value="InterPro"/>
</dbReference>
<feature type="non-terminal residue" evidence="3">
    <location>
        <position position="1"/>
    </location>
</feature>
<name>A0A0B6ZN05_9EUPU</name>
<dbReference type="CDD" id="cd01671">
    <property type="entry name" value="CARD"/>
    <property type="match status" value="1"/>
</dbReference>
<proteinExistence type="predicted"/>